<protein>
    <submittedName>
        <fullName evidence="1">Uncharacterized protein</fullName>
    </submittedName>
</protein>
<dbReference type="PROSITE" id="PS50231">
    <property type="entry name" value="RICIN_B_LECTIN"/>
    <property type="match status" value="1"/>
</dbReference>
<dbReference type="AlphaFoldDB" id="A0A5C3Q6I8"/>
<evidence type="ECO:0000313" key="1">
    <source>
        <dbReference type="EMBL" id="TFK97695.1"/>
    </source>
</evidence>
<keyword evidence="2" id="KW-1185">Reference proteome</keyword>
<dbReference type="SUPFAM" id="SSF50370">
    <property type="entry name" value="Ricin B-like lectins"/>
    <property type="match status" value="1"/>
</dbReference>
<gene>
    <name evidence="1" type="ORF">BDV98DRAFT_585447</name>
</gene>
<dbReference type="CDD" id="cd00161">
    <property type="entry name" value="beta-trefoil_Ricin-like"/>
    <property type="match status" value="1"/>
</dbReference>
<name>A0A5C3Q6I8_9AGAR</name>
<dbReference type="Gene3D" id="2.80.10.50">
    <property type="match status" value="1"/>
</dbReference>
<accession>A0A5C3Q6I8</accession>
<sequence length="270" mass="29376">MSIGQFFVMLNSLWAETDPARRRRSGISFVMEDTTIQNDPQNTFLAIREDTTGFFFSTANKGNVEGNGAVRAGILDDYYYIVRDPTWVNTGMSITPNGRAPCEVAKCELHGCGLDGPNLQDAYTSPPRRMPALGDAPPERPIYACPGLGDAGFCPNGAMGNLQRGPYSINPVGQVGKCLQVPQGVPVQNATPVQIGECHGFSNEKWEILHGRAQIKIKFAGTNFCIDATTARALFFPFPLSPSLPSRFLRPFRVAFSVPSKSPTLTSCTH</sequence>
<dbReference type="EMBL" id="ML178845">
    <property type="protein sequence ID" value="TFK97695.1"/>
    <property type="molecule type" value="Genomic_DNA"/>
</dbReference>
<dbReference type="OrthoDB" id="6770063at2759"/>
<proteinExistence type="predicted"/>
<dbReference type="Proteomes" id="UP000305067">
    <property type="component" value="Unassembled WGS sequence"/>
</dbReference>
<reference evidence="1 2" key="1">
    <citation type="journal article" date="2019" name="Nat. Ecol. Evol.">
        <title>Megaphylogeny resolves global patterns of mushroom evolution.</title>
        <authorList>
            <person name="Varga T."/>
            <person name="Krizsan K."/>
            <person name="Foldi C."/>
            <person name="Dima B."/>
            <person name="Sanchez-Garcia M."/>
            <person name="Sanchez-Ramirez S."/>
            <person name="Szollosi G.J."/>
            <person name="Szarkandi J.G."/>
            <person name="Papp V."/>
            <person name="Albert L."/>
            <person name="Andreopoulos W."/>
            <person name="Angelini C."/>
            <person name="Antonin V."/>
            <person name="Barry K.W."/>
            <person name="Bougher N.L."/>
            <person name="Buchanan P."/>
            <person name="Buyck B."/>
            <person name="Bense V."/>
            <person name="Catcheside P."/>
            <person name="Chovatia M."/>
            <person name="Cooper J."/>
            <person name="Damon W."/>
            <person name="Desjardin D."/>
            <person name="Finy P."/>
            <person name="Geml J."/>
            <person name="Haridas S."/>
            <person name="Hughes K."/>
            <person name="Justo A."/>
            <person name="Karasinski D."/>
            <person name="Kautmanova I."/>
            <person name="Kiss B."/>
            <person name="Kocsube S."/>
            <person name="Kotiranta H."/>
            <person name="LaButti K.M."/>
            <person name="Lechner B.E."/>
            <person name="Liimatainen K."/>
            <person name="Lipzen A."/>
            <person name="Lukacs Z."/>
            <person name="Mihaltcheva S."/>
            <person name="Morgado L.N."/>
            <person name="Niskanen T."/>
            <person name="Noordeloos M.E."/>
            <person name="Ohm R.A."/>
            <person name="Ortiz-Santana B."/>
            <person name="Ovrebo C."/>
            <person name="Racz N."/>
            <person name="Riley R."/>
            <person name="Savchenko A."/>
            <person name="Shiryaev A."/>
            <person name="Soop K."/>
            <person name="Spirin V."/>
            <person name="Szebenyi C."/>
            <person name="Tomsovsky M."/>
            <person name="Tulloss R.E."/>
            <person name="Uehling J."/>
            <person name="Grigoriev I.V."/>
            <person name="Vagvolgyi C."/>
            <person name="Papp T."/>
            <person name="Martin F.M."/>
            <person name="Miettinen O."/>
            <person name="Hibbett D.S."/>
            <person name="Nagy L.G."/>
        </authorList>
    </citation>
    <scope>NUCLEOTIDE SEQUENCE [LARGE SCALE GENOMIC DNA]</scope>
    <source>
        <strain evidence="1 2">CBS 309.79</strain>
    </source>
</reference>
<dbReference type="InterPro" id="IPR035992">
    <property type="entry name" value="Ricin_B-like_lectins"/>
</dbReference>
<organism evidence="1 2">
    <name type="scientific">Pterulicium gracile</name>
    <dbReference type="NCBI Taxonomy" id="1884261"/>
    <lineage>
        <taxon>Eukaryota</taxon>
        <taxon>Fungi</taxon>
        <taxon>Dikarya</taxon>
        <taxon>Basidiomycota</taxon>
        <taxon>Agaricomycotina</taxon>
        <taxon>Agaricomycetes</taxon>
        <taxon>Agaricomycetidae</taxon>
        <taxon>Agaricales</taxon>
        <taxon>Pleurotineae</taxon>
        <taxon>Pterulaceae</taxon>
        <taxon>Pterulicium</taxon>
    </lineage>
</organism>
<evidence type="ECO:0000313" key="2">
    <source>
        <dbReference type="Proteomes" id="UP000305067"/>
    </source>
</evidence>